<evidence type="ECO:0000313" key="1">
    <source>
        <dbReference type="EMBL" id="CAH0723750.1"/>
    </source>
</evidence>
<accession>A0A8J9YEN7</accession>
<protein>
    <submittedName>
        <fullName evidence="1">Uncharacterized protein</fullName>
    </submittedName>
</protein>
<gene>
    <name evidence="1" type="ORF">BINO364_LOCUS9535</name>
</gene>
<keyword evidence="2" id="KW-1185">Reference proteome</keyword>
<proteinExistence type="predicted"/>
<dbReference type="AlphaFoldDB" id="A0A8J9YEN7"/>
<evidence type="ECO:0000313" key="2">
    <source>
        <dbReference type="Proteomes" id="UP000838878"/>
    </source>
</evidence>
<sequence length="86" mass="9475">MSIGAISVCAWTCDRRDDHLSLSLRLSLSLSVLRRLVPLLLARLRLRQTCYVITVGTQCGKFSVSTRVAATLGSRKARASRGLCRL</sequence>
<dbReference type="Proteomes" id="UP000838878">
    <property type="component" value="Chromosome 4"/>
</dbReference>
<feature type="non-terminal residue" evidence="1">
    <location>
        <position position="86"/>
    </location>
</feature>
<name>A0A8J9YEN7_9NEOP</name>
<dbReference type="EMBL" id="OV170224">
    <property type="protein sequence ID" value="CAH0723750.1"/>
    <property type="molecule type" value="Genomic_DNA"/>
</dbReference>
<organism evidence="1 2">
    <name type="scientific">Brenthis ino</name>
    <name type="common">lesser marbled fritillary</name>
    <dbReference type="NCBI Taxonomy" id="405034"/>
    <lineage>
        <taxon>Eukaryota</taxon>
        <taxon>Metazoa</taxon>
        <taxon>Ecdysozoa</taxon>
        <taxon>Arthropoda</taxon>
        <taxon>Hexapoda</taxon>
        <taxon>Insecta</taxon>
        <taxon>Pterygota</taxon>
        <taxon>Neoptera</taxon>
        <taxon>Endopterygota</taxon>
        <taxon>Lepidoptera</taxon>
        <taxon>Glossata</taxon>
        <taxon>Ditrysia</taxon>
        <taxon>Papilionoidea</taxon>
        <taxon>Nymphalidae</taxon>
        <taxon>Heliconiinae</taxon>
        <taxon>Argynnini</taxon>
        <taxon>Brenthis</taxon>
    </lineage>
</organism>
<reference evidence="1" key="1">
    <citation type="submission" date="2021-12" db="EMBL/GenBank/DDBJ databases">
        <authorList>
            <person name="Martin H S."/>
        </authorList>
    </citation>
    <scope>NUCLEOTIDE SEQUENCE</scope>
</reference>
<dbReference type="OrthoDB" id="7488363at2759"/>